<dbReference type="HOGENOM" id="CLU_1289977_0_0_1"/>
<evidence type="ECO:0000313" key="3">
    <source>
        <dbReference type="EMBL" id="CAA83614.1"/>
    </source>
</evidence>
<proteinExistence type="predicted"/>
<dbReference type="FunCoup" id="Q21511">
    <property type="interactions" value="813"/>
</dbReference>
<accession>Q21511</accession>
<protein>
    <submittedName>
        <fullName evidence="3">X-BoX promoter element regulated</fullName>
    </submittedName>
</protein>
<feature type="compositionally biased region" description="Basic and acidic residues" evidence="1">
    <location>
        <begin position="180"/>
        <end position="194"/>
    </location>
</feature>
<dbReference type="KEGG" id="cel:CELE_M04D8.6"/>
<feature type="transmembrane region" description="Helical" evidence="2">
    <location>
        <begin position="90"/>
        <end position="115"/>
    </location>
</feature>
<feature type="region of interest" description="Disordered" evidence="1">
    <location>
        <begin position="180"/>
        <end position="200"/>
    </location>
</feature>
<reference evidence="3 4" key="1">
    <citation type="journal article" date="1998" name="Science">
        <title>Genome sequence of the nematode C. elegans: a platform for investigating biology.</title>
        <authorList>
            <consortium name="The C. elegans sequencing consortium"/>
            <person name="Sulson J.E."/>
            <person name="Waterston R."/>
        </authorList>
    </citation>
    <scope>NUCLEOTIDE SEQUENCE [LARGE SCALE GENOMIC DNA]</scope>
    <source>
        <strain evidence="3 4">Bristol N2</strain>
    </source>
</reference>
<evidence type="ECO:0000256" key="2">
    <source>
        <dbReference type="SAM" id="Phobius"/>
    </source>
</evidence>
<dbReference type="PIR" id="S43593">
    <property type="entry name" value="S43593"/>
</dbReference>
<dbReference type="eggNOG" id="ENOG502TIHU">
    <property type="taxonomic scope" value="Eukaryota"/>
</dbReference>
<sequence length="200" mass="23364">MDDQAAIEAKMQEMSSEEKGQIVKREFKRLWFTNFFVELMIVVFNGGLIYYIPKYYPYFLNQFLLTIAFALFNIVVTLKMKKSLQRFQIFISCLHFGWIFYGFATAPVFLTAVTSTYEDCDPKRHACNGLFNSDLFHTKMTVGLLAQGCFAIFLYGEMRRICVLATFPFQYFDNQMPEPEQKKIEEPIPEKNPNDIKIVA</sequence>
<evidence type="ECO:0000313" key="5">
    <source>
        <dbReference type="WormBase" id="M04D8.6"/>
    </source>
</evidence>
<keyword evidence="2" id="KW-0472">Membrane</keyword>
<feature type="transmembrane region" description="Helical" evidence="2">
    <location>
        <begin position="30"/>
        <end position="52"/>
    </location>
</feature>
<keyword evidence="4" id="KW-1185">Reference proteome</keyword>
<dbReference type="OMA" id="QFWISIG"/>
<dbReference type="GeneID" id="187445"/>
<dbReference type="RefSeq" id="NP_499227.1">
    <property type="nucleotide sequence ID" value="NM_066826.2"/>
</dbReference>
<dbReference type="PaxDb" id="6239-M04D8.6"/>
<dbReference type="CTD" id="187445"/>
<name>Q21511_CAEEL</name>
<keyword evidence="2" id="KW-1133">Transmembrane helix</keyword>
<dbReference type="AGR" id="WB:WBGene00010864"/>
<evidence type="ECO:0000256" key="1">
    <source>
        <dbReference type="SAM" id="MobiDB-lite"/>
    </source>
</evidence>
<organism evidence="3 4">
    <name type="scientific">Caenorhabditis elegans</name>
    <dbReference type="NCBI Taxonomy" id="6239"/>
    <lineage>
        <taxon>Eukaryota</taxon>
        <taxon>Metazoa</taxon>
        <taxon>Ecdysozoa</taxon>
        <taxon>Nematoda</taxon>
        <taxon>Chromadorea</taxon>
        <taxon>Rhabditida</taxon>
        <taxon>Rhabditina</taxon>
        <taxon>Rhabditomorpha</taxon>
        <taxon>Rhabditoidea</taxon>
        <taxon>Rhabditidae</taxon>
        <taxon>Peloderinae</taxon>
        <taxon>Caenorhabditis</taxon>
    </lineage>
</organism>
<dbReference type="AlphaFoldDB" id="Q21511"/>
<evidence type="ECO:0000313" key="4">
    <source>
        <dbReference type="Proteomes" id="UP000001940"/>
    </source>
</evidence>
<dbReference type="UCSC" id="M04D8.6">
    <property type="organism name" value="c. elegans"/>
</dbReference>
<keyword evidence="2" id="KW-0812">Transmembrane</keyword>
<gene>
    <name evidence="3 5" type="primary">xbx-3</name>
    <name evidence="3" type="ORF">CELE_M04D8.6</name>
    <name evidence="5" type="ORF">M04D8.6</name>
</gene>
<dbReference type="Proteomes" id="UP000001940">
    <property type="component" value="Chromosome III"/>
</dbReference>
<dbReference type="EMBL" id="BX284603">
    <property type="protein sequence ID" value="CAA83614.1"/>
    <property type="molecule type" value="Genomic_DNA"/>
</dbReference>
<feature type="transmembrane region" description="Helical" evidence="2">
    <location>
        <begin position="58"/>
        <end position="78"/>
    </location>
</feature>
<dbReference type="Bgee" id="WBGene00010864">
    <property type="expression patterns" value="Expressed in larva and 3 other cell types or tissues"/>
</dbReference>
<feature type="transmembrane region" description="Helical" evidence="2">
    <location>
        <begin position="135"/>
        <end position="155"/>
    </location>
</feature>
<dbReference type="InParanoid" id="Q21511"/>
<dbReference type="WormBase" id="M04D8.6">
    <property type="protein sequence ID" value="CE00579"/>
    <property type="gene ID" value="WBGene00010864"/>
    <property type="gene designation" value="xbx-3"/>
</dbReference>
<dbReference type="OrthoDB" id="5785513at2759"/>